<gene>
    <name evidence="1" type="ORF">Catovirus_1_624</name>
</gene>
<organism evidence="1">
    <name type="scientific">Catovirus CTV1</name>
    <dbReference type="NCBI Taxonomy" id="1977631"/>
    <lineage>
        <taxon>Viruses</taxon>
        <taxon>Varidnaviria</taxon>
        <taxon>Bamfordvirae</taxon>
        <taxon>Nucleocytoviricota</taxon>
        <taxon>Megaviricetes</taxon>
        <taxon>Imitervirales</taxon>
        <taxon>Mimiviridae</taxon>
        <taxon>Klosneuvirinae</taxon>
        <taxon>Catovirus</taxon>
    </lineage>
</organism>
<sequence>MSKQLSKNKYISNESVNIPIKKPFKNRFFSSDESSDSEEEKIKSKRKFYKKKFIKNNIPQSNTIQGFYIPEHCCTDPIEFNQFYNTWKDFYDAKNGYFDYDSDDVTRKTCKCRGGCAFCGE</sequence>
<proteinExistence type="predicted"/>
<evidence type="ECO:0000313" key="1">
    <source>
        <dbReference type="EMBL" id="ARF08574.1"/>
    </source>
</evidence>
<accession>A0A1V0SA69</accession>
<dbReference type="EMBL" id="KY684083">
    <property type="protein sequence ID" value="ARF08574.1"/>
    <property type="molecule type" value="Genomic_DNA"/>
</dbReference>
<reference evidence="1" key="1">
    <citation type="journal article" date="2017" name="Science">
        <title>Giant viruses with an expanded complement of translation system components.</title>
        <authorList>
            <person name="Schulz F."/>
            <person name="Yutin N."/>
            <person name="Ivanova N.N."/>
            <person name="Ortega D.R."/>
            <person name="Lee T.K."/>
            <person name="Vierheilig J."/>
            <person name="Daims H."/>
            <person name="Horn M."/>
            <person name="Wagner M."/>
            <person name="Jensen G.J."/>
            <person name="Kyrpides N.C."/>
            <person name="Koonin E.V."/>
            <person name="Woyke T."/>
        </authorList>
    </citation>
    <scope>NUCLEOTIDE SEQUENCE</scope>
    <source>
        <strain evidence="1">CTV1</strain>
    </source>
</reference>
<name>A0A1V0SA69_9VIRU</name>
<protein>
    <submittedName>
        <fullName evidence="1">Uncharacterized protein</fullName>
    </submittedName>
</protein>